<reference evidence="2 3" key="1">
    <citation type="submission" date="2019-05" db="EMBL/GenBank/DDBJ databases">
        <title>Another draft genome of Portunus trituberculatus and its Hox gene families provides insights of decapod evolution.</title>
        <authorList>
            <person name="Jeong J.-H."/>
            <person name="Song I."/>
            <person name="Kim S."/>
            <person name="Choi T."/>
            <person name="Kim D."/>
            <person name="Ryu S."/>
            <person name="Kim W."/>
        </authorList>
    </citation>
    <scope>NUCLEOTIDE SEQUENCE [LARGE SCALE GENOMIC DNA]</scope>
    <source>
        <tissue evidence="2">Muscle</tissue>
    </source>
</reference>
<proteinExistence type="predicted"/>
<feature type="region of interest" description="Disordered" evidence="1">
    <location>
        <begin position="22"/>
        <end position="44"/>
    </location>
</feature>
<dbReference type="Proteomes" id="UP000324222">
    <property type="component" value="Unassembled WGS sequence"/>
</dbReference>
<name>A0A5B7FWA2_PORTR</name>
<feature type="compositionally biased region" description="Polar residues" evidence="1">
    <location>
        <begin position="22"/>
        <end position="35"/>
    </location>
</feature>
<organism evidence="2 3">
    <name type="scientific">Portunus trituberculatus</name>
    <name type="common">Swimming crab</name>
    <name type="synonym">Neptunus trituberculatus</name>
    <dbReference type="NCBI Taxonomy" id="210409"/>
    <lineage>
        <taxon>Eukaryota</taxon>
        <taxon>Metazoa</taxon>
        <taxon>Ecdysozoa</taxon>
        <taxon>Arthropoda</taxon>
        <taxon>Crustacea</taxon>
        <taxon>Multicrustacea</taxon>
        <taxon>Malacostraca</taxon>
        <taxon>Eumalacostraca</taxon>
        <taxon>Eucarida</taxon>
        <taxon>Decapoda</taxon>
        <taxon>Pleocyemata</taxon>
        <taxon>Brachyura</taxon>
        <taxon>Eubrachyura</taxon>
        <taxon>Portunoidea</taxon>
        <taxon>Portunidae</taxon>
        <taxon>Portuninae</taxon>
        <taxon>Portunus</taxon>
    </lineage>
</organism>
<evidence type="ECO:0000313" key="2">
    <source>
        <dbReference type="EMBL" id="MPC49846.1"/>
    </source>
</evidence>
<comment type="caution">
    <text evidence="2">The sequence shown here is derived from an EMBL/GenBank/DDBJ whole genome shotgun (WGS) entry which is preliminary data.</text>
</comment>
<keyword evidence="3" id="KW-1185">Reference proteome</keyword>
<evidence type="ECO:0000256" key="1">
    <source>
        <dbReference type="SAM" id="MobiDB-lite"/>
    </source>
</evidence>
<accession>A0A5B7FWA2</accession>
<evidence type="ECO:0000313" key="3">
    <source>
        <dbReference type="Proteomes" id="UP000324222"/>
    </source>
</evidence>
<sequence length="68" mass="7491">MFIRVKSSALETVSDEPISDTLLENQSGASGSRINRLSVGPSKRSMNIQRVKRGSINIQRIEKGSMNN</sequence>
<dbReference type="EMBL" id="VSRR010009128">
    <property type="protein sequence ID" value="MPC49846.1"/>
    <property type="molecule type" value="Genomic_DNA"/>
</dbReference>
<dbReference type="AlphaFoldDB" id="A0A5B7FWA2"/>
<gene>
    <name evidence="2" type="ORF">E2C01_043661</name>
</gene>
<protein>
    <submittedName>
        <fullName evidence="2">Uncharacterized protein</fullName>
    </submittedName>
</protein>